<comment type="function">
    <text evidence="16">NQR complex catalyzes the reduction of ubiquinone-1 to ubiquinol by two successive reactions, coupled with the transport of Na(+) ions from the cytoplasm to the periplasm. NqrA to NqrE are probably involved in the second step, the conversion of ubisemiquinone to ubiquinol.</text>
</comment>
<keyword evidence="5 16" id="KW-0285">Flavoprotein</keyword>
<evidence type="ECO:0000256" key="2">
    <source>
        <dbReference type="ARBA" id="ARBA00022475"/>
    </source>
</evidence>
<dbReference type="InterPro" id="IPR007329">
    <property type="entry name" value="FMN-bd"/>
</dbReference>
<evidence type="ECO:0000256" key="13">
    <source>
        <dbReference type="ARBA" id="ARBA00023075"/>
    </source>
</evidence>
<dbReference type="PIRSF" id="PIRSF009437">
    <property type="entry name" value="NQR-1_subunit_C"/>
    <property type="match status" value="1"/>
</dbReference>
<comment type="catalytic activity">
    <reaction evidence="16 17">
        <text>a ubiquinone + n Na(+)(in) + NADH + H(+) = a ubiquinol + n Na(+)(out) + NAD(+)</text>
        <dbReference type="Rhea" id="RHEA:47748"/>
        <dbReference type="Rhea" id="RHEA-COMP:9565"/>
        <dbReference type="Rhea" id="RHEA-COMP:9566"/>
        <dbReference type="ChEBI" id="CHEBI:15378"/>
        <dbReference type="ChEBI" id="CHEBI:16389"/>
        <dbReference type="ChEBI" id="CHEBI:17976"/>
        <dbReference type="ChEBI" id="CHEBI:29101"/>
        <dbReference type="ChEBI" id="CHEBI:57540"/>
        <dbReference type="ChEBI" id="CHEBI:57945"/>
        <dbReference type="EC" id="7.2.1.1"/>
    </reaction>
</comment>
<accession>A0A9D9H228</accession>
<evidence type="ECO:0000256" key="8">
    <source>
        <dbReference type="ARBA" id="ARBA00022967"/>
    </source>
</evidence>
<organism evidence="19 20">
    <name type="scientific">Candidatus Pullibacteroides excrementavium</name>
    <dbReference type="NCBI Taxonomy" id="2840905"/>
    <lineage>
        <taxon>Bacteria</taxon>
        <taxon>Pseudomonadati</taxon>
        <taxon>Bacteroidota</taxon>
        <taxon>Bacteroidia</taxon>
        <taxon>Bacteroidales</taxon>
        <taxon>Candidatus Pullibacteroides</taxon>
    </lineage>
</organism>
<dbReference type="AlphaFoldDB" id="A0A9D9H228"/>
<comment type="caution">
    <text evidence="16">Lacks conserved residue(s) required for the propagation of feature annotation.</text>
</comment>
<keyword evidence="1 16" id="KW-0813">Transport</keyword>
<dbReference type="GO" id="GO:0010181">
    <property type="term" value="F:FMN binding"/>
    <property type="evidence" value="ECO:0007669"/>
    <property type="project" value="UniProtKB-UniRule"/>
</dbReference>
<name>A0A9D9H228_9BACT</name>
<protein>
    <recommendedName>
        <fullName evidence="16 17">Na(+)-translocating NADH-quinone reductase subunit C</fullName>
        <shortName evidence="16 17">Na(+)-NQR subunit C</shortName>
        <shortName evidence="16 17">Na(+)-translocating NQR subunit C</shortName>
        <ecNumber evidence="16 17">7.2.1.1</ecNumber>
    </recommendedName>
    <alternativeName>
        <fullName evidence="16 17">NQR complex subunit C</fullName>
    </alternativeName>
    <alternativeName>
        <fullName evidence="16 17">NQR-1 subunit C</fullName>
    </alternativeName>
</protein>
<keyword evidence="6 16" id="KW-0288">FMN</keyword>
<dbReference type="InterPro" id="IPR010204">
    <property type="entry name" value="NqrC"/>
</dbReference>
<keyword evidence="11 16" id="KW-0915">Sodium</keyword>
<feature type="modified residue" description="FMN phosphoryl threonine" evidence="16">
    <location>
        <position position="231"/>
    </location>
</feature>
<dbReference type="GO" id="GO:0005886">
    <property type="term" value="C:plasma membrane"/>
    <property type="evidence" value="ECO:0007669"/>
    <property type="project" value="UniProtKB-SubCell"/>
</dbReference>
<evidence type="ECO:0000256" key="11">
    <source>
        <dbReference type="ARBA" id="ARBA00023053"/>
    </source>
</evidence>
<comment type="similarity">
    <text evidence="16 17">Belongs to the NqrC family.</text>
</comment>
<keyword evidence="4 16" id="KW-0597">Phosphoprotein</keyword>
<evidence type="ECO:0000256" key="12">
    <source>
        <dbReference type="ARBA" id="ARBA00023065"/>
    </source>
</evidence>
<evidence type="ECO:0000256" key="6">
    <source>
        <dbReference type="ARBA" id="ARBA00022643"/>
    </source>
</evidence>
<dbReference type="GO" id="GO:0006814">
    <property type="term" value="P:sodium ion transport"/>
    <property type="evidence" value="ECO:0007669"/>
    <property type="project" value="UniProtKB-UniRule"/>
</dbReference>
<keyword evidence="8 16" id="KW-1278">Translocase</keyword>
<gene>
    <name evidence="16 19" type="primary">nqrC</name>
    <name evidence="19" type="ORF">IAB08_09340</name>
</gene>
<evidence type="ECO:0000256" key="5">
    <source>
        <dbReference type="ARBA" id="ARBA00022630"/>
    </source>
</evidence>
<evidence type="ECO:0000256" key="17">
    <source>
        <dbReference type="PIRNR" id="PIRNR009437"/>
    </source>
</evidence>
<keyword evidence="2 16" id="KW-1003">Cell membrane</keyword>
<evidence type="ECO:0000256" key="7">
    <source>
        <dbReference type="ARBA" id="ARBA00022692"/>
    </source>
</evidence>
<sequence>MFSNRYIFIYTAVMVAAVAVLLALASTLLRPMQQRNEETATMQELLKAAGKNVERDAAIDMYNRTVTAEWRVDRQGNIVAKYDNAGGDWKQVQGDAGVKRAFDCNLKAELEKAAAHEADASAPDALFPVFVCNGGDTYIVPLQGKGLWGAIWGYIALGKDFNTVEGATFNHKGETPGLGAEIASEPFQRHFIGKKLFDENGNFTSITVQKGGADKYPGDVSHAVDAVSGGTITSNGVTAMLKDCLAYYVPFFKKMQSESVQASVEDTENNK</sequence>
<evidence type="ECO:0000256" key="9">
    <source>
        <dbReference type="ARBA" id="ARBA00022989"/>
    </source>
</evidence>
<dbReference type="PANTHER" id="PTHR37838:SF1">
    <property type="entry name" value="NA(+)-TRANSLOCATING NADH-QUINONE REDUCTASE SUBUNIT C"/>
    <property type="match status" value="1"/>
</dbReference>
<keyword evidence="3" id="KW-0997">Cell inner membrane</keyword>
<dbReference type="HAMAP" id="MF_00427">
    <property type="entry name" value="NqrC"/>
    <property type="match status" value="1"/>
</dbReference>
<feature type="domain" description="FMN-binding" evidence="18">
    <location>
        <begin position="146"/>
        <end position="248"/>
    </location>
</feature>
<comment type="subunit">
    <text evidence="16 17">Composed of six subunits; NqrA, NqrB, NqrC, NqrD, NqrE and NqrF.</text>
</comment>
<dbReference type="SMART" id="SM00900">
    <property type="entry name" value="FMN_bind"/>
    <property type="match status" value="1"/>
</dbReference>
<dbReference type="EMBL" id="JADIMZ010000140">
    <property type="protein sequence ID" value="MBO8433476.1"/>
    <property type="molecule type" value="Genomic_DNA"/>
</dbReference>
<dbReference type="GO" id="GO:0016655">
    <property type="term" value="F:oxidoreductase activity, acting on NAD(P)H, quinone or similar compound as acceptor"/>
    <property type="evidence" value="ECO:0007669"/>
    <property type="project" value="UniProtKB-UniRule"/>
</dbReference>
<proteinExistence type="inferred from homology"/>
<dbReference type="NCBIfam" id="TIGR01938">
    <property type="entry name" value="nqrC"/>
    <property type="match status" value="1"/>
</dbReference>
<evidence type="ECO:0000256" key="16">
    <source>
        <dbReference type="HAMAP-Rule" id="MF_00427"/>
    </source>
</evidence>
<dbReference type="Pfam" id="PF04205">
    <property type="entry name" value="FMN_bind"/>
    <property type="match status" value="1"/>
</dbReference>
<comment type="subcellular location">
    <subcellularLocation>
        <location evidence="16">Cell membrane</location>
        <topology evidence="16">Single-pass membrane protein</topology>
    </subcellularLocation>
</comment>
<keyword evidence="14 16" id="KW-0472">Membrane</keyword>
<reference evidence="19" key="2">
    <citation type="journal article" date="2021" name="PeerJ">
        <title>Extensive microbial diversity within the chicken gut microbiome revealed by metagenomics and culture.</title>
        <authorList>
            <person name="Gilroy R."/>
            <person name="Ravi A."/>
            <person name="Getino M."/>
            <person name="Pursley I."/>
            <person name="Horton D.L."/>
            <person name="Alikhan N.F."/>
            <person name="Baker D."/>
            <person name="Gharbi K."/>
            <person name="Hall N."/>
            <person name="Watson M."/>
            <person name="Adriaenssens E.M."/>
            <person name="Foster-Nyarko E."/>
            <person name="Jarju S."/>
            <person name="Secka A."/>
            <person name="Antonio M."/>
            <person name="Oren A."/>
            <person name="Chaudhuri R.R."/>
            <person name="La Ragione R."/>
            <person name="Hildebrand F."/>
            <person name="Pallen M.J."/>
        </authorList>
    </citation>
    <scope>NUCLEOTIDE SEQUENCE</scope>
    <source>
        <strain evidence="19">2889</strain>
    </source>
</reference>
<evidence type="ECO:0000256" key="15">
    <source>
        <dbReference type="ARBA" id="ARBA00023201"/>
    </source>
</evidence>
<reference evidence="19" key="1">
    <citation type="submission" date="2020-10" db="EMBL/GenBank/DDBJ databases">
        <authorList>
            <person name="Gilroy R."/>
        </authorList>
    </citation>
    <scope>NUCLEOTIDE SEQUENCE</scope>
    <source>
        <strain evidence="19">2889</strain>
    </source>
</reference>
<evidence type="ECO:0000256" key="10">
    <source>
        <dbReference type="ARBA" id="ARBA00023027"/>
    </source>
</evidence>
<keyword evidence="9 16" id="KW-1133">Transmembrane helix</keyword>
<evidence type="ECO:0000259" key="18">
    <source>
        <dbReference type="SMART" id="SM00900"/>
    </source>
</evidence>
<dbReference type="EC" id="7.2.1.1" evidence="16 17"/>
<feature type="transmembrane region" description="Helical" evidence="16">
    <location>
        <begin position="6"/>
        <end position="29"/>
    </location>
</feature>
<comment type="caution">
    <text evidence="19">The sequence shown here is derived from an EMBL/GenBank/DDBJ whole genome shotgun (WGS) entry which is preliminary data.</text>
</comment>
<keyword evidence="7 16" id="KW-0812">Transmembrane</keyword>
<evidence type="ECO:0000313" key="20">
    <source>
        <dbReference type="Proteomes" id="UP000823612"/>
    </source>
</evidence>
<dbReference type="PANTHER" id="PTHR37838">
    <property type="entry name" value="NA(+)-TRANSLOCATING NADH-QUINONE REDUCTASE SUBUNIT C"/>
    <property type="match status" value="1"/>
</dbReference>
<evidence type="ECO:0000256" key="3">
    <source>
        <dbReference type="ARBA" id="ARBA00022519"/>
    </source>
</evidence>
<keyword evidence="10 16" id="KW-0520">NAD</keyword>
<keyword evidence="12 16" id="KW-0406">Ion transport</keyword>
<evidence type="ECO:0000256" key="14">
    <source>
        <dbReference type="ARBA" id="ARBA00023136"/>
    </source>
</evidence>
<evidence type="ECO:0000256" key="4">
    <source>
        <dbReference type="ARBA" id="ARBA00022553"/>
    </source>
</evidence>
<keyword evidence="15 16" id="KW-0739">Sodium transport</keyword>
<keyword evidence="13 16" id="KW-0830">Ubiquinone</keyword>
<evidence type="ECO:0000256" key="1">
    <source>
        <dbReference type="ARBA" id="ARBA00022448"/>
    </source>
</evidence>
<evidence type="ECO:0000313" key="19">
    <source>
        <dbReference type="EMBL" id="MBO8433476.1"/>
    </source>
</evidence>
<comment type="cofactor">
    <cofactor evidence="16 17">
        <name>FMN</name>
        <dbReference type="ChEBI" id="CHEBI:58210"/>
    </cofactor>
</comment>
<dbReference type="Proteomes" id="UP000823612">
    <property type="component" value="Unassembled WGS sequence"/>
</dbReference>